<name>A0A831YC47_9AQUI</name>
<dbReference type="GO" id="GO:0008915">
    <property type="term" value="F:lipid-A-disaccharide synthase activity"/>
    <property type="evidence" value="ECO:0007669"/>
    <property type="project" value="UniProtKB-EC"/>
</dbReference>
<dbReference type="GO" id="GO:0005543">
    <property type="term" value="F:phospholipid binding"/>
    <property type="evidence" value="ECO:0007669"/>
    <property type="project" value="TreeGrafter"/>
</dbReference>
<dbReference type="EMBL" id="DSFC01000117">
    <property type="protein sequence ID" value="HEV09161.1"/>
    <property type="molecule type" value="Genomic_DNA"/>
</dbReference>
<evidence type="ECO:0000313" key="10">
    <source>
        <dbReference type="EMBL" id="HEV09161.1"/>
    </source>
</evidence>
<evidence type="ECO:0000256" key="3">
    <source>
        <dbReference type="ARBA" id="ARBA00020902"/>
    </source>
</evidence>
<proteinExistence type="predicted"/>
<dbReference type="GO" id="GO:0016020">
    <property type="term" value="C:membrane"/>
    <property type="evidence" value="ECO:0007669"/>
    <property type="project" value="GOC"/>
</dbReference>
<reference evidence="10" key="1">
    <citation type="journal article" date="2020" name="mSystems">
        <title>Genome- and Community-Level Interaction Insights into Carbon Utilization and Element Cycling Functions of Hydrothermarchaeota in Hydrothermal Sediment.</title>
        <authorList>
            <person name="Zhou Z."/>
            <person name="Liu Y."/>
            <person name="Xu W."/>
            <person name="Pan J."/>
            <person name="Luo Z.H."/>
            <person name="Li M."/>
        </authorList>
    </citation>
    <scope>NUCLEOTIDE SEQUENCE [LARGE SCALE GENOMIC DNA]</scope>
    <source>
        <strain evidence="10">SpSt-1257</strain>
    </source>
</reference>
<keyword evidence="4" id="KW-0444">Lipid biosynthesis</keyword>
<evidence type="ECO:0000256" key="9">
    <source>
        <dbReference type="ARBA" id="ARBA00048975"/>
    </source>
</evidence>
<evidence type="ECO:0000256" key="8">
    <source>
        <dbReference type="ARBA" id="ARBA00023098"/>
    </source>
</evidence>
<dbReference type="AlphaFoldDB" id="A0A831YC47"/>
<dbReference type="GO" id="GO:0009245">
    <property type="term" value="P:lipid A biosynthetic process"/>
    <property type="evidence" value="ECO:0007669"/>
    <property type="project" value="UniProtKB-KW"/>
</dbReference>
<dbReference type="PANTHER" id="PTHR30372:SF4">
    <property type="entry name" value="LIPID-A-DISACCHARIDE SYNTHASE, MITOCHONDRIAL-RELATED"/>
    <property type="match status" value="1"/>
</dbReference>
<accession>A0A831YC47</accession>
<keyword evidence="7" id="KW-0808">Transferase</keyword>
<keyword evidence="8" id="KW-0443">Lipid metabolism</keyword>
<evidence type="ECO:0000256" key="7">
    <source>
        <dbReference type="ARBA" id="ARBA00022679"/>
    </source>
</evidence>
<comment type="function">
    <text evidence="1">Condensation of UDP-2,3-diacylglucosamine and 2,3-diacylglucosamine-1-phosphate to form lipid A disaccharide, a precursor of lipid A, a phosphorylated glycolipid that anchors the lipopolysaccharide to the outer membrane of the cell.</text>
</comment>
<dbReference type="Pfam" id="PF02684">
    <property type="entry name" value="LpxB"/>
    <property type="match status" value="1"/>
</dbReference>
<feature type="non-terminal residue" evidence="10">
    <location>
        <position position="1"/>
    </location>
</feature>
<sequence length="107" mass="12086">EASIISNPFILVYKVSPLTFFIGKRLVSIPYLGLPNIIAGKEVVPELLQEECNPLNIANKTLEFLTDKNLREKQIKEFESIKAKLGEKGAIERTYNIINRLLETGQV</sequence>
<dbReference type="Proteomes" id="UP000885621">
    <property type="component" value="Unassembled WGS sequence"/>
</dbReference>
<dbReference type="PANTHER" id="PTHR30372">
    <property type="entry name" value="LIPID-A-DISACCHARIDE SYNTHASE"/>
    <property type="match status" value="1"/>
</dbReference>
<comment type="catalytic activity">
    <reaction evidence="9">
        <text>a lipid X + a UDP-2-N,3-O-bis[(3R)-3-hydroxyacyl]-alpha-D-glucosamine = a lipid A disaccharide + UDP + H(+)</text>
        <dbReference type="Rhea" id="RHEA:67828"/>
        <dbReference type="ChEBI" id="CHEBI:15378"/>
        <dbReference type="ChEBI" id="CHEBI:58223"/>
        <dbReference type="ChEBI" id="CHEBI:137748"/>
        <dbReference type="ChEBI" id="CHEBI:176338"/>
        <dbReference type="ChEBI" id="CHEBI:176343"/>
        <dbReference type="EC" id="2.4.1.182"/>
    </reaction>
</comment>
<comment type="caution">
    <text evidence="10">The sequence shown here is derived from an EMBL/GenBank/DDBJ whole genome shotgun (WGS) entry which is preliminary data.</text>
</comment>
<evidence type="ECO:0000256" key="1">
    <source>
        <dbReference type="ARBA" id="ARBA00002056"/>
    </source>
</evidence>
<dbReference type="InterPro" id="IPR003835">
    <property type="entry name" value="Glyco_trans_19"/>
</dbReference>
<dbReference type="EC" id="2.4.1.182" evidence="2"/>
<organism evidence="10">
    <name type="scientific">Sulfurihydrogenibium azorense</name>
    <dbReference type="NCBI Taxonomy" id="309806"/>
    <lineage>
        <taxon>Bacteria</taxon>
        <taxon>Pseudomonadati</taxon>
        <taxon>Aquificota</taxon>
        <taxon>Aquificia</taxon>
        <taxon>Aquificales</taxon>
        <taxon>Hydrogenothermaceae</taxon>
        <taxon>Sulfurihydrogenibium</taxon>
    </lineage>
</organism>
<evidence type="ECO:0000256" key="4">
    <source>
        <dbReference type="ARBA" id="ARBA00022516"/>
    </source>
</evidence>
<evidence type="ECO:0000256" key="6">
    <source>
        <dbReference type="ARBA" id="ARBA00022676"/>
    </source>
</evidence>
<evidence type="ECO:0000256" key="2">
    <source>
        <dbReference type="ARBA" id="ARBA00012687"/>
    </source>
</evidence>
<keyword evidence="6" id="KW-0328">Glycosyltransferase</keyword>
<gene>
    <name evidence="10" type="ORF">ENO34_02030</name>
</gene>
<protein>
    <recommendedName>
        <fullName evidence="3">Lipid-A-disaccharide synthase</fullName>
        <ecNumber evidence="2">2.4.1.182</ecNumber>
    </recommendedName>
</protein>
<keyword evidence="5" id="KW-0441">Lipid A biosynthesis</keyword>
<evidence type="ECO:0000256" key="5">
    <source>
        <dbReference type="ARBA" id="ARBA00022556"/>
    </source>
</evidence>